<dbReference type="CDD" id="cd03443">
    <property type="entry name" value="PaaI_thioesterase"/>
    <property type="match status" value="1"/>
</dbReference>
<dbReference type="RefSeq" id="WP_122189331.1">
    <property type="nucleotide sequence ID" value="NZ_RFFH01000007.1"/>
</dbReference>
<dbReference type="EMBL" id="RFFH01000007">
    <property type="protein sequence ID" value="RMI31380.1"/>
    <property type="molecule type" value="Genomic_DNA"/>
</dbReference>
<dbReference type="InterPro" id="IPR029069">
    <property type="entry name" value="HotDog_dom_sf"/>
</dbReference>
<dbReference type="InterPro" id="IPR027961">
    <property type="entry name" value="DUF4442"/>
</dbReference>
<protein>
    <submittedName>
        <fullName evidence="1">DUF4442 domain-containing protein</fullName>
    </submittedName>
</protein>
<sequence>MTSGETRSDAEIINAALEFTIPVAHRMGVRAELAEPGHAVLTVPAEGNSNHFGAIYAGVLFTVGEMLGGAISLASFDTTAYYPLVKDLQIFFRKPAKTDLRSEAFLSDDEIQRVTAEAAANGKADFQLRATVHDADGVLVAETVGTYQIRALGR</sequence>
<proteinExistence type="predicted"/>
<name>A0A3M2L3U6_9NOCA</name>
<dbReference type="Proteomes" id="UP000279275">
    <property type="component" value="Unassembled WGS sequence"/>
</dbReference>
<keyword evidence="2" id="KW-1185">Reference proteome</keyword>
<dbReference type="SUPFAM" id="SSF54637">
    <property type="entry name" value="Thioesterase/thiol ester dehydrase-isomerase"/>
    <property type="match status" value="1"/>
</dbReference>
<dbReference type="Pfam" id="PF14539">
    <property type="entry name" value="DUF4442"/>
    <property type="match status" value="1"/>
</dbReference>
<gene>
    <name evidence="1" type="ORF">EBN03_18675</name>
</gene>
<dbReference type="AlphaFoldDB" id="A0A3M2L3U6"/>
<organism evidence="1 2">
    <name type="scientific">Nocardia stercoris</name>
    <dbReference type="NCBI Taxonomy" id="2483361"/>
    <lineage>
        <taxon>Bacteria</taxon>
        <taxon>Bacillati</taxon>
        <taxon>Actinomycetota</taxon>
        <taxon>Actinomycetes</taxon>
        <taxon>Mycobacteriales</taxon>
        <taxon>Nocardiaceae</taxon>
        <taxon>Nocardia</taxon>
    </lineage>
</organism>
<comment type="caution">
    <text evidence="1">The sequence shown here is derived from an EMBL/GenBank/DDBJ whole genome shotgun (WGS) entry which is preliminary data.</text>
</comment>
<dbReference type="Gene3D" id="3.10.129.10">
    <property type="entry name" value="Hotdog Thioesterase"/>
    <property type="match status" value="1"/>
</dbReference>
<dbReference type="OrthoDB" id="3173842at2"/>
<evidence type="ECO:0000313" key="1">
    <source>
        <dbReference type="EMBL" id="RMI31380.1"/>
    </source>
</evidence>
<evidence type="ECO:0000313" key="2">
    <source>
        <dbReference type="Proteomes" id="UP000279275"/>
    </source>
</evidence>
<accession>A0A3M2L3U6</accession>
<reference evidence="1 2" key="1">
    <citation type="submission" date="2018-10" db="EMBL/GenBank/DDBJ databases">
        <title>Isolation from cow dung.</title>
        <authorList>
            <person name="Ling L."/>
        </authorList>
    </citation>
    <scope>NUCLEOTIDE SEQUENCE [LARGE SCALE GENOMIC DNA]</scope>
    <source>
        <strain evidence="1 2">NEAU-LL90</strain>
    </source>
</reference>